<dbReference type="KEGG" id="bfu:BCIN_05g02610"/>
<reference evidence="1 2" key="2">
    <citation type="journal article" date="2012" name="Eukaryot. Cell">
        <title>Genome update of Botrytis cinerea strains B05.10 and T4.</title>
        <authorList>
            <person name="Staats M."/>
            <person name="van Kan J.A."/>
        </authorList>
    </citation>
    <scope>NUCLEOTIDE SEQUENCE [LARGE SCALE GENOMIC DNA]</scope>
    <source>
        <strain evidence="1 2">B05.10</strain>
    </source>
</reference>
<evidence type="ECO:0000313" key="2">
    <source>
        <dbReference type="Proteomes" id="UP000001798"/>
    </source>
</evidence>
<evidence type="ECO:0000313" key="1">
    <source>
        <dbReference type="EMBL" id="ATZ49861.1"/>
    </source>
</evidence>
<keyword evidence="2" id="KW-1185">Reference proteome</keyword>
<dbReference type="GeneID" id="36394172"/>
<protein>
    <recommendedName>
        <fullName evidence="3">Clr5 domain-containing protein</fullName>
    </recommendedName>
</protein>
<proteinExistence type="predicted"/>
<accession>A0A384JHG1</accession>
<dbReference type="AlphaFoldDB" id="A0A384JHG1"/>
<sequence length="66" mass="8086">METQTIEFTVEQLLDLHRYWITELFIMDKKSEEEIVNLLHHHQINITSHTLHSYLSNWNLLTPRKR</sequence>
<dbReference type="EMBL" id="CP009809">
    <property type="protein sequence ID" value="ATZ49861.1"/>
    <property type="molecule type" value="Genomic_DNA"/>
</dbReference>
<gene>
    <name evidence="1" type="ORF">BCIN_05g02610</name>
</gene>
<reference evidence="1 2" key="1">
    <citation type="journal article" date="2011" name="PLoS Genet.">
        <title>Genomic analysis of the necrotrophic fungal pathogens Sclerotinia sclerotiorum and Botrytis cinerea.</title>
        <authorList>
            <person name="Amselem J."/>
            <person name="Cuomo C.A."/>
            <person name="van Kan J.A."/>
            <person name="Viaud M."/>
            <person name="Benito E.P."/>
            <person name="Couloux A."/>
            <person name="Coutinho P.M."/>
            <person name="de Vries R.P."/>
            <person name="Dyer P.S."/>
            <person name="Fillinger S."/>
            <person name="Fournier E."/>
            <person name="Gout L."/>
            <person name="Hahn M."/>
            <person name="Kohn L."/>
            <person name="Lapalu N."/>
            <person name="Plummer K.M."/>
            <person name="Pradier J.M."/>
            <person name="Quevillon E."/>
            <person name="Sharon A."/>
            <person name="Simon A."/>
            <person name="ten Have A."/>
            <person name="Tudzynski B."/>
            <person name="Tudzynski P."/>
            <person name="Wincker P."/>
            <person name="Andrew M."/>
            <person name="Anthouard V."/>
            <person name="Beever R.E."/>
            <person name="Beffa R."/>
            <person name="Benoit I."/>
            <person name="Bouzid O."/>
            <person name="Brault B."/>
            <person name="Chen Z."/>
            <person name="Choquer M."/>
            <person name="Collemare J."/>
            <person name="Cotton P."/>
            <person name="Danchin E.G."/>
            <person name="Da Silva C."/>
            <person name="Gautier A."/>
            <person name="Giraud C."/>
            <person name="Giraud T."/>
            <person name="Gonzalez C."/>
            <person name="Grossetete S."/>
            <person name="Guldener U."/>
            <person name="Henrissat B."/>
            <person name="Howlett B.J."/>
            <person name="Kodira C."/>
            <person name="Kretschmer M."/>
            <person name="Lappartient A."/>
            <person name="Leroch M."/>
            <person name="Levis C."/>
            <person name="Mauceli E."/>
            <person name="Neuveglise C."/>
            <person name="Oeser B."/>
            <person name="Pearson M."/>
            <person name="Poulain J."/>
            <person name="Poussereau N."/>
            <person name="Quesneville H."/>
            <person name="Rascle C."/>
            <person name="Schumacher J."/>
            <person name="Segurens B."/>
            <person name="Sexton A."/>
            <person name="Silva E."/>
            <person name="Sirven C."/>
            <person name="Soanes D.M."/>
            <person name="Talbot N.J."/>
            <person name="Templeton M."/>
            <person name="Yandava C."/>
            <person name="Yarden O."/>
            <person name="Zeng Q."/>
            <person name="Rollins J.A."/>
            <person name="Lebrun M.H."/>
            <person name="Dickman M."/>
        </authorList>
    </citation>
    <scope>NUCLEOTIDE SEQUENCE [LARGE SCALE GENOMIC DNA]</scope>
    <source>
        <strain evidence="1 2">B05.10</strain>
    </source>
</reference>
<organism evidence="1 2">
    <name type="scientific">Botryotinia fuckeliana (strain B05.10)</name>
    <name type="common">Noble rot fungus</name>
    <name type="synonym">Botrytis cinerea</name>
    <dbReference type="NCBI Taxonomy" id="332648"/>
    <lineage>
        <taxon>Eukaryota</taxon>
        <taxon>Fungi</taxon>
        <taxon>Dikarya</taxon>
        <taxon>Ascomycota</taxon>
        <taxon>Pezizomycotina</taxon>
        <taxon>Leotiomycetes</taxon>
        <taxon>Helotiales</taxon>
        <taxon>Sclerotiniaceae</taxon>
        <taxon>Botrytis</taxon>
    </lineage>
</organism>
<dbReference type="RefSeq" id="XP_024548695.1">
    <property type="nucleotide sequence ID" value="XM_024692913.1"/>
</dbReference>
<dbReference type="VEuPathDB" id="FungiDB:Bcin05g02610"/>
<name>A0A384JHG1_BOTFB</name>
<reference evidence="1 2" key="3">
    <citation type="journal article" date="2017" name="Mol. Plant Pathol.">
        <title>A gapless genome sequence of the fungus Botrytis cinerea.</title>
        <authorList>
            <person name="Van Kan J.A."/>
            <person name="Stassen J.H."/>
            <person name="Mosbach A."/>
            <person name="Van Der Lee T.A."/>
            <person name="Faino L."/>
            <person name="Farmer A.D."/>
            <person name="Papasotiriou D.G."/>
            <person name="Zhou S."/>
            <person name="Seidl M.F."/>
            <person name="Cottam E."/>
            <person name="Edel D."/>
            <person name="Hahn M."/>
            <person name="Schwartz D.C."/>
            <person name="Dietrich R.A."/>
            <person name="Widdison S."/>
            <person name="Scalliet G."/>
        </authorList>
    </citation>
    <scope>NUCLEOTIDE SEQUENCE [LARGE SCALE GENOMIC DNA]</scope>
    <source>
        <strain evidence="1 2">B05.10</strain>
    </source>
</reference>
<dbReference type="Proteomes" id="UP000001798">
    <property type="component" value="Chromosome 5"/>
</dbReference>
<dbReference type="OrthoDB" id="3529119at2759"/>
<evidence type="ECO:0008006" key="3">
    <source>
        <dbReference type="Google" id="ProtNLM"/>
    </source>
</evidence>